<dbReference type="RefSeq" id="WP_226599618.1">
    <property type="nucleotide sequence ID" value="NZ_BNDY01000017.1"/>
</dbReference>
<evidence type="ECO:0000313" key="5">
    <source>
        <dbReference type="Proteomes" id="UP001050808"/>
    </source>
</evidence>
<comment type="caution">
    <text evidence="4">The sequence shown here is derived from an EMBL/GenBank/DDBJ whole genome shotgun (WGS) entry which is preliminary data.</text>
</comment>
<feature type="transmembrane region" description="Helical" evidence="2">
    <location>
        <begin position="122"/>
        <end position="155"/>
    </location>
</feature>
<feature type="region of interest" description="Disordered" evidence="1">
    <location>
        <begin position="217"/>
        <end position="244"/>
    </location>
</feature>
<reference evidence="4" key="1">
    <citation type="submission" date="2024-05" db="EMBL/GenBank/DDBJ databases">
        <title>Whole genome shotgun sequence of Streptomyces violascens NBRC 12920.</title>
        <authorList>
            <person name="Komaki H."/>
            <person name="Tamura T."/>
        </authorList>
    </citation>
    <scope>NUCLEOTIDE SEQUENCE</scope>
    <source>
        <strain evidence="4">NBRC 12920</strain>
    </source>
</reference>
<sequence>MTDGSTGSPRGVRQGRSWFTAGWVAMGRGLAMFGLGLLAVFLAWFALTAMSLVLMGVGLFLVPPMVAAVRWSAQAQRRMTAASGVEITSPYRGAPPVPGGWLGAWRRCRALFIDSSTWRDLLWAQVAVTVGGLFAIIPFGMLAHGVFGLLLPLIWEPVVTAWDGSWYLFIPLRDHDDAVMAAVLGFVEIPVGLFVAPYVLRLHARLTHSLLAPTRQSRMSARVPHPAGPGTDLVDSSGAGIGRS</sequence>
<dbReference type="InterPro" id="IPR025828">
    <property type="entry name" value="Put_sensor_dom"/>
</dbReference>
<evidence type="ECO:0000256" key="2">
    <source>
        <dbReference type="SAM" id="Phobius"/>
    </source>
</evidence>
<evidence type="ECO:0000256" key="1">
    <source>
        <dbReference type="SAM" id="MobiDB-lite"/>
    </source>
</evidence>
<evidence type="ECO:0000259" key="3">
    <source>
        <dbReference type="Pfam" id="PF13796"/>
    </source>
</evidence>
<name>A0ABQ3QWC3_9ACTN</name>
<keyword evidence="2" id="KW-0812">Transmembrane</keyword>
<keyword evidence="5" id="KW-1185">Reference proteome</keyword>
<evidence type="ECO:0000313" key="4">
    <source>
        <dbReference type="EMBL" id="GHI41576.1"/>
    </source>
</evidence>
<keyword evidence="2" id="KW-1133">Transmembrane helix</keyword>
<protein>
    <recommendedName>
        <fullName evidence="3">Putative sensor domain-containing protein</fullName>
    </recommendedName>
</protein>
<feature type="transmembrane region" description="Helical" evidence="2">
    <location>
        <begin position="178"/>
        <end position="200"/>
    </location>
</feature>
<organism evidence="4 5">
    <name type="scientific">Streptomyces violascens</name>
    <dbReference type="NCBI Taxonomy" id="67381"/>
    <lineage>
        <taxon>Bacteria</taxon>
        <taxon>Bacillati</taxon>
        <taxon>Actinomycetota</taxon>
        <taxon>Actinomycetes</taxon>
        <taxon>Kitasatosporales</taxon>
        <taxon>Streptomycetaceae</taxon>
        <taxon>Streptomyces</taxon>
    </lineage>
</organism>
<dbReference type="Proteomes" id="UP001050808">
    <property type="component" value="Unassembled WGS sequence"/>
</dbReference>
<feature type="domain" description="Putative sensor" evidence="3">
    <location>
        <begin position="33"/>
        <end position="211"/>
    </location>
</feature>
<feature type="transmembrane region" description="Helical" evidence="2">
    <location>
        <begin position="21"/>
        <end position="46"/>
    </location>
</feature>
<dbReference type="Pfam" id="PF13796">
    <property type="entry name" value="Sensor"/>
    <property type="match status" value="1"/>
</dbReference>
<dbReference type="EMBL" id="BNDY01000017">
    <property type="protein sequence ID" value="GHI41576.1"/>
    <property type="molecule type" value="Genomic_DNA"/>
</dbReference>
<proteinExistence type="predicted"/>
<gene>
    <name evidence="4" type="ORF">Sviol_59840</name>
</gene>
<keyword evidence="2" id="KW-0472">Membrane</keyword>
<feature type="transmembrane region" description="Helical" evidence="2">
    <location>
        <begin position="52"/>
        <end position="73"/>
    </location>
</feature>
<accession>A0ABQ3QWC3</accession>